<feature type="region of interest" description="Disordered" evidence="6">
    <location>
        <begin position="1991"/>
        <end position="2042"/>
    </location>
</feature>
<dbReference type="GO" id="GO:0005524">
    <property type="term" value="F:ATP binding"/>
    <property type="evidence" value="ECO:0007669"/>
    <property type="project" value="UniProtKB-KW"/>
</dbReference>
<reference evidence="8" key="1">
    <citation type="submission" date="2021-05" db="EMBL/GenBank/DDBJ databases">
        <authorList>
            <person name="Alioto T."/>
            <person name="Alioto T."/>
            <person name="Gomez Garrido J."/>
        </authorList>
    </citation>
    <scope>NUCLEOTIDE SEQUENCE</scope>
</reference>
<dbReference type="GO" id="GO:0030983">
    <property type="term" value="F:mismatched DNA binding"/>
    <property type="evidence" value="ECO:0007669"/>
    <property type="project" value="InterPro"/>
</dbReference>
<name>A0A8D9EZY9_9HEMI</name>
<evidence type="ECO:0000256" key="2">
    <source>
        <dbReference type="ARBA" id="ARBA00022741"/>
    </source>
</evidence>
<feature type="compositionally biased region" description="Polar residues" evidence="6">
    <location>
        <begin position="896"/>
        <end position="905"/>
    </location>
</feature>
<dbReference type="FunFam" id="3.30.420.110:FF:000003">
    <property type="entry name" value="mutS protein homolog 4"/>
    <property type="match status" value="1"/>
</dbReference>
<dbReference type="InterPro" id="IPR027417">
    <property type="entry name" value="P-loop_NTPase"/>
</dbReference>
<dbReference type="SUPFAM" id="SSF48334">
    <property type="entry name" value="DNA repair protein MutS, domain III"/>
    <property type="match status" value="1"/>
</dbReference>
<comment type="similarity">
    <text evidence="1">Belongs to the DNA mismatch repair MutS family.</text>
</comment>
<sequence>MNVKEIKPYQVLANNKKRRLNSRTNEGFVYQTLRPGSKKPKKQLFSYNDANKNSPLVTRADYKQPNDNIEPSSTNRPSTSCISKVQNGDFHNSLHQNGDFHNSLHQNGNIYPEKTNEDLHENQNGTYSRAQNGFSTRQSQNMFTTSSSSNSHLDRNLGATQGPQGRIPNDFMTPQSSNRAVHNEFETSSSTPSTRNPRNCLLSGSSLFPSCSNYAQVSPTTDYHSEVTACNQRLALSMSQRCNSTYGRNDTRVANNWRSREGNTDTELLDRSLEWNDREATPNGFNPEFPPLNIFPTDHQECSKRVEPKRTGQVQRDLAPLEQRYKEQDERDLDSEQKYEEESQYMNSSLAYNSMTGNGFNSASTHQGPRQNYNHKERNRDGYFHRESRHENFEFQTTPSTPSSDNYYTSSLGGQNDTSKSSHKHQYSQLSRSSNTNNQGVHDFQTPSTTTQNGSFRDVTESTSGFTSGLNQMSAYYTPSTGYSQQPHGYHDSQLMQHHRAAAPAEEPQNYSKTPAPHDVNNFSFYTKRKDDYRPVESKDQHSPNLQNDLYTDLYEQFGPELSENIFEDSPTTLATTSVKKDDRNSYDTNGNMDTEGRLYPKKNLDYEANSGIVSNNNLSYTETNNEIGMENGSAYDPNNNLNSESNSRIVPNNNLDYIETNNEIGMENESVYDENNNSVAYKDAYDPFDSSTTMVQSLETSRNLKKTTRNKFYTSSEHSDHSVHNQNQRIHQNTNHNRNQTQNQRIHQNPNHKRNETKTDSLERNSKHHQNKTCYETQNQPDLAGSRSDLLTPRISCGNQSQTDHSLRLLSPENPPHRDGAFTQSISSGNQPQTDHYLRLLSPENCVHQDGLFTPSISGANNIENVLSPPPPPPRHDFDSPQADANNQELERASPTPNTSFKTSSSKFMYFKKPTFESPLIRRRSARSLSSDGMMGSSSTFEFDFGGLGPAPERQKKTVDPNTGITTPETGVGVDATPFSFLTPTPTKEFVNYMSSSTSSKQSCATPGNELNRNKALFKGKTSSKSRSTTSSSTEPHLLSSSTSDLRTPRNNTKPRQIRTPGTSSSTQTEQSNVIMAITEGRGQARGEVGIAAIDTKHPNLILCQISDSPTYIHTLTKIHVLNPVQIIMPNTITENVEYNKLFNLIKDKFTHIELTSVLRRYFSDSQGLDFIRKTCLPEYSNVILLVIHKFYALSSCCALVKYVEFVQNIVFLSRSLQVSYQGSENVTFIDFETCQKLELVLSQSNKLKSKCNLFGVLNNCVTQGGQRKLRSAVLQPSCNSRVIKQRLDCVTELIDNPRILCEIQTSLKKFADVERLLSLCYEPTSLNKDSKKHFEQQINLTLLLKSVLESLPTLVQTLGECCQPLFKSMRENFSDPRFKSILTLIDATIRSDAAPLKGYALSQVQRCFAIKENINSLLDVARTVYSEIVDDIYNKVREMSQQYDLPLRVSNSATRAFHLSLHCKPNQTELDPIFINISWNKTRTMVTMTTEEIIFMNQRIRAALDEVHSMTNLIIRDLLKKAHQHMACIYKLCEDIAELDLILSLAQVSSSNNYVLPSFGSKMNVKDSRHPLLDCISPNAPVSNDIVCSRWKNFHIITGPNMSGKSIFIKQVALLQIMAQVGCYVPASKAEFRLTDHIYTRIGFNDSIECNASTLAMEMKEIAQIVQFVSASSLILVDELCRGTAIDEGTSLAWAICESLIQTKAFVFFTTHFLLLTQLEQLYSNVTNHHLEAKYKNPEEKTGVIYTHKLVVGVTNIEHYGLKLADKTGLPSSIVEEARDLAARLLRDKQVNMDRDWTNRIDQTNIDLVHKLVDHYESGTLSIETARNILEPWQEINGHVMNNIEDGVDTIQDNVIDEEIHSESNSRDQELYGNIENTEGNNVIEVEIHRNERNVIDQEIHSNIDNTEDNVDTMQDDVFDEEIHIEGNSLNQEINGHIMDNIENNVDTSQEEIHGNKGYSIDQEMHGHMENIEENSEGNHVIEEEIHGINTEENSENNIQDDIDENSIDTPIDEEIHSNVENTEENSEDNNVIGEEIQKN</sequence>
<keyword evidence="2" id="KW-0547">Nucleotide-binding</keyword>
<organism evidence="8">
    <name type="scientific">Cacopsylla melanoneura</name>
    <dbReference type="NCBI Taxonomy" id="428564"/>
    <lineage>
        <taxon>Eukaryota</taxon>
        <taxon>Metazoa</taxon>
        <taxon>Ecdysozoa</taxon>
        <taxon>Arthropoda</taxon>
        <taxon>Hexapoda</taxon>
        <taxon>Insecta</taxon>
        <taxon>Pterygota</taxon>
        <taxon>Neoptera</taxon>
        <taxon>Paraneoptera</taxon>
        <taxon>Hemiptera</taxon>
        <taxon>Sternorrhyncha</taxon>
        <taxon>Psylloidea</taxon>
        <taxon>Psyllidae</taxon>
        <taxon>Psyllinae</taxon>
        <taxon>Cacopsylla</taxon>
    </lineage>
</organism>
<dbReference type="SMART" id="SM00533">
    <property type="entry name" value="MUTSd"/>
    <property type="match status" value="1"/>
</dbReference>
<keyword evidence="5" id="KW-0469">Meiosis</keyword>
<dbReference type="InterPro" id="IPR007696">
    <property type="entry name" value="DNA_mismatch_repair_MutS_core"/>
</dbReference>
<evidence type="ECO:0000256" key="6">
    <source>
        <dbReference type="SAM" id="MobiDB-lite"/>
    </source>
</evidence>
<dbReference type="InterPro" id="IPR036187">
    <property type="entry name" value="DNA_mismatch_repair_MutS_sf"/>
</dbReference>
<dbReference type="FunFam" id="3.40.50.300:FF:000870">
    <property type="entry name" value="MutS protein homolog 4"/>
    <property type="match status" value="1"/>
</dbReference>
<proteinExistence type="inferred from homology"/>
<feature type="compositionally biased region" description="Polar residues" evidence="6">
    <location>
        <begin position="427"/>
        <end position="465"/>
    </location>
</feature>
<feature type="compositionally biased region" description="Polar residues" evidence="6">
    <location>
        <begin position="1046"/>
        <end position="1072"/>
    </location>
</feature>
<dbReference type="InterPro" id="IPR036678">
    <property type="entry name" value="MutS_con_dom_sf"/>
</dbReference>
<feature type="region of interest" description="Disordered" evidence="6">
    <location>
        <begin position="862"/>
        <end position="905"/>
    </location>
</feature>
<dbReference type="SMART" id="SM00534">
    <property type="entry name" value="MUTSac"/>
    <property type="match status" value="1"/>
</dbReference>
<dbReference type="GO" id="GO:0005634">
    <property type="term" value="C:nucleus"/>
    <property type="evidence" value="ECO:0007669"/>
    <property type="project" value="TreeGrafter"/>
</dbReference>
<feature type="compositionally biased region" description="Polar residues" evidence="6">
    <location>
        <begin position="394"/>
        <end position="419"/>
    </location>
</feature>
<keyword evidence="4" id="KW-0238">DNA-binding</keyword>
<feature type="region of interest" description="Disordered" evidence="6">
    <location>
        <begin position="495"/>
        <end position="523"/>
    </location>
</feature>
<feature type="compositionally biased region" description="Basic and acidic residues" evidence="6">
    <location>
        <begin position="754"/>
        <end position="766"/>
    </location>
</feature>
<evidence type="ECO:0000313" key="8">
    <source>
        <dbReference type="EMBL" id="CAG6772633.1"/>
    </source>
</evidence>
<feature type="compositionally biased region" description="Low complexity" evidence="6">
    <location>
        <begin position="187"/>
        <end position="198"/>
    </location>
</feature>
<evidence type="ECO:0000256" key="4">
    <source>
        <dbReference type="ARBA" id="ARBA00023125"/>
    </source>
</evidence>
<feature type="domain" description="DNA mismatch repair proteins mutS family" evidence="7">
    <location>
        <begin position="1675"/>
        <end position="1691"/>
    </location>
</feature>
<dbReference type="GO" id="GO:0006298">
    <property type="term" value="P:mismatch repair"/>
    <property type="evidence" value="ECO:0007669"/>
    <property type="project" value="InterPro"/>
</dbReference>
<feature type="region of interest" description="Disordered" evidence="6">
    <location>
        <begin position="390"/>
        <end position="465"/>
    </location>
</feature>
<dbReference type="Pfam" id="PF05188">
    <property type="entry name" value="MutS_II"/>
    <property type="match status" value="1"/>
</dbReference>
<evidence type="ECO:0000256" key="1">
    <source>
        <dbReference type="ARBA" id="ARBA00006271"/>
    </source>
</evidence>
<feature type="region of interest" description="Disordered" evidence="6">
    <location>
        <begin position="735"/>
        <end position="832"/>
    </location>
</feature>
<feature type="region of interest" description="Disordered" evidence="6">
    <location>
        <begin position="949"/>
        <end position="979"/>
    </location>
</feature>
<feature type="region of interest" description="Disordered" evidence="6">
    <location>
        <begin position="569"/>
        <end position="599"/>
    </location>
</feature>
<feature type="compositionally biased region" description="Polar residues" evidence="6">
    <location>
        <begin position="122"/>
        <end position="151"/>
    </location>
</feature>
<feature type="compositionally biased region" description="Acidic residues" evidence="6">
    <location>
        <begin position="1995"/>
        <end position="2015"/>
    </location>
</feature>
<feature type="compositionally biased region" description="Low complexity" evidence="6">
    <location>
        <begin position="735"/>
        <end position="750"/>
    </location>
</feature>
<feature type="compositionally biased region" description="Polar residues" evidence="6">
    <location>
        <begin position="45"/>
        <end position="56"/>
    </location>
</feature>
<feature type="compositionally biased region" description="Polar residues" evidence="6">
    <location>
        <begin position="773"/>
        <end position="782"/>
    </location>
</feature>
<feature type="compositionally biased region" description="Polar residues" evidence="6">
    <location>
        <begin position="961"/>
        <end position="970"/>
    </location>
</feature>
<dbReference type="GO" id="GO:0140664">
    <property type="term" value="F:ATP-dependent DNA damage sensor activity"/>
    <property type="evidence" value="ECO:0007669"/>
    <property type="project" value="InterPro"/>
</dbReference>
<dbReference type="PANTHER" id="PTHR11361">
    <property type="entry name" value="DNA MISMATCH REPAIR PROTEIN MUTS FAMILY MEMBER"/>
    <property type="match status" value="1"/>
</dbReference>
<dbReference type="InterPro" id="IPR000432">
    <property type="entry name" value="DNA_mismatch_repair_MutS_C"/>
</dbReference>
<feature type="region of interest" description="Disordered" evidence="6">
    <location>
        <begin position="280"/>
        <end position="377"/>
    </location>
</feature>
<dbReference type="PANTHER" id="PTHR11361:SF21">
    <property type="entry name" value="MUTS PROTEIN HOMOLOG 4"/>
    <property type="match status" value="1"/>
</dbReference>
<dbReference type="Gene3D" id="1.10.1420.10">
    <property type="match status" value="1"/>
</dbReference>
<dbReference type="CDD" id="cd03243">
    <property type="entry name" value="ABC_MutS_homologs"/>
    <property type="match status" value="1"/>
</dbReference>
<dbReference type="PROSITE" id="PS00486">
    <property type="entry name" value="DNA_MISMATCH_REPAIR_2"/>
    <property type="match status" value="1"/>
</dbReference>
<protein>
    <submittedName>
        <fullName evidence="8">MutS protein homolog 4</fullName>
    </submittedName>
</protein>
<dbReference type="SUPFAM" id="SSF52540">
    <property type="entry name" value="P-loop containing nucleoside triphosphate hydrolases"/>
    <property type="match status" value="1"/>
</dbReference>
<dbReference type="InterPro" id="IPR045076">
    <property type="entry name" value="MutS"/>
</dbReference>
<feature type="compositionally biased region" description="Basic and acidic residues" evidence="6">
    <location>
        <begin position="323"/>
        <end position="341"/>
    </location>
</feature>
<feature type="region of interest" description="Disordered" evidence="6">
    <location>
        <begin position="999"/>
        <end position="1072"/>
    </location>
</feature>
<feature type="compositionally biased region" description="Polar residues" evidence="6">
    <location>
        <begin position="344"/>
        <end position="372"/>
    </location>
</feature>
<evidence type="ECO:0000256" key="3">
    <source>
        <dbReference type="ARBA" id="ARBA00022840"/>
    </source>
</evidence>
<dbReference type="Gene3D" id="3.30.420.110">
    <property type="entry name" value="MutS, connector domain"/>
    <property type="match status" value="1"/>
</dbReference>
<feature type="compositionally biased region" description="Polar residues" evidence="6">
    <location>
        <begin position="823"/>
        <end position="832"/>
    </location>
</feature>
<dbReference type="Pfam" id="PF05192">
    <property type="entry name" value="MutS_III"/>
    <property type="match status" value="1"/>
</dbReference>
<dbReference type="GO" id="GO:0007131">
    <property type="term" value="P:reciprocal meiotic recombination"/>
    <property type="evidence" value="ECO:0007669"/>
    <property type="project" value="TreeGrafter"/>
</dbReference>
<dbReference type="Pfam" id="PF00488">
    <property type="entry name" value="MutS_V"/>
    <property type="match status" value="1"/>
</dbReference>
<feature type="compositionally biased region" description="Basic and acidic residues" evidence="6">
    <location>
        <begin position="298"/>
        <end position="310"/>
    </location>
</feature>
<dbReference type="Gene3D" id="3.40.50.300">
    <property type="entry name" value="P-loop containing nucleotide triphosphate hydrolases"/>
    <property type="match status" value="1"/>
</dbReference>
<feature type="compositionally biased region" description="Polar residues" evidence="6">
    <location>
        <begin position="65"/>
        <end position="109"/>
    </location>
</feature>
<keyword evidence="3" id="KW-0067">ATP-binding</keyword>
<evidence type="ECO:0000256" key="5">
    <source>
        <dbReference type="ARBA" id="ARBA00023254"/>
    </source>
</evidence>
<feature type="compositionally biased region" description="Low complexity" evidence="6">
    <location>
        <begin position="1026"/>
        <end position="1045"/>
    </location>
</feature>
<dbReference type="InterPro" id="IPR007860">
    <property type="entry name" value="DNA_mmatch_repair_MutS_con_dom"/>
</dbReference>
<accession>A0A8D9EZY9</accession>
<evidence type="ECO:0000259" key="7">
    <source>
        <dbReference type="PROSITE" id="PS00486"/>
    </source>
</evidence>
<feature type="region of interest" description="Disordered" evidence="6">
    <location>
        <begin position="33"/>
        <end position="198"/>
    </location>
</feature>
<dbReference type="EMBL" id="HBUF01588759">
    <property type="protein sequence ID" value="CAG6772633.1"/>
    <property type="molecule type" value="Transcribed_RNA"/>
</dbReference>